<evidence type="ECO:0000313" key="3">
    <source>
        <dbReference type="Proteomes" id="UP000824165"/>
    </source>
</evidence>
<dbReference type="AlphaFoldDB" id="A0A9D1KQ04"/>
<dbReference type="Pfam" id="PF14221">
    <property type="entry name" value="DUF4330"/>
    <property type="match status" value="1"/>
</dbReference>
<sequence length="157" mass="16865">MKKSKWTIIDTVIIIAVAAAAAVAWVMFGPSMRSTSDQKVTFTVMIQDREKGLAAAMAAGDNVTLSLTEKDGGVIKDVRTEPTVVMVYDSINGVYRNEVNEEREDIYIDIEADCAVSDIAITTGDTEIKVGQDIPVRGKGYATNGYIIGINDEGGAQ</sequence>
<proteinExistence type="predicted"/>
<evidence type="ECO:0000256" key="1">
    <source>
        <dbReference type="SAM" id="Phobius"/>
    </source>
</evidence>
<keyword evidence="1" id="KW-0472">Membrane</keyword>
<accession>A0A9D1KQ04</accession>
<keyword evidence="1" id="KW-1133">Transmembrane helix</keyword>
<dbReference type="InterPro" id="IPR025480">
    <property type="entry name" value="DUF4330"/>
</dbReference>
<evidence type="ECO:0000313" key="2">
    <source>
        <dbReference type="EMBL" id="HIT86133.1"/>
    </source>
</evidence>
<dbReference type="EMBL" id="DVLU01000104">
    <property type="protein sequence ID" value="HIT86133.1"/>
    <property type="molecule type" value="Genomic_DNA"/>
</dbReference>
<comment type="caution">
    <text evidence="2">The sequence shown here is derived from an EMBL/GenBank/DDBJ whole genome shotgun (WGS) entry which is preliminary data.</text>
</comment>
<keyword evidence="1" id="KW-0812">Transmembrane</keyword>
<organism evidence="2 3">
    <name type="scientific">Candidatus Ornithomonoglobus intestinigallinarum</name>
    <dbReference type="NCBI Taxonomy" id="2840894"/>
    <lineage>
        <taxon>Bacteria</taxon>
        <taxon>Bacillati</taxon>
        <taxon>Bacillota</taxon>
        <taxon>Clostridia</taxon>
        <taxon>Candidatus Ornithomonoglobus</taxon>
    </lineage>
</organism>
<dbReference type="Proteomes" id="UP000824165">
    <property type="component" value="Unassembled WGS sequence"/>
</dbReference>
<reference evidence="2" key="1">
    <citation type="submission" date="2020-10" db="EMBL/GenBank/DDBJ databases">
        <authorList>
            <person name="Gilroy R."/>
        </authorList>
    </citation>
    <scope>NUCLEOTIDE SEQUENCE</scope>
    <source>
        <strain evidence="2">CHK181-108</strain>
    </source>
</reference>
<reference evidence="2" key="2">
    <citation type="journal article" date="2021" name="PeerJ">
        <title>Extensive microbial diversity within the chicken gut microbiome revealed by metagenomics and culture.</title>
        <authorList>
            <person name="Gilroy R."/>
            <person name="Ravi A."/>
            <person name="Getino M."/>
            <person name="Pursley I."/>
            <person name="Horton D.L."/>
            <person name="Alikhan N.F."/>
            <person name="Baker D."/>
            <person name="Gharbi K."/>
            <person name="Hall N."/>
            <person name="Watson M."/>
            <person name="Adriaenssens E.M."/>
            <person name="Foster-Nyarko E."/>
            <person name="Jarju S."/>
            <person name="Secka A."/>
            <person name="Antonio M."/>
            <person name="Oren A."/>
            <person name="Chaudhuri R.R."/>
            <person name="La Ragione R."/>
            <person name="Hildebrand F."/>
            <person name="Pallen M.J."/>
        </authorList>
    </citation>
    <scope>NUCLEOTIDE SEQUENCE</scope>
    <source>
        <strain evidence="2">CHK181-108</strain>
    </source>
</reference>
<gene>
    <name evidence="2" type="ORF">IAA60_09575</name>
</gene>
<name>A0A9D1KQ04_9FIRM</name>
<protein>
    <submittedName>
        <fullName evidence="2">DUF4330 family protein</fullName>
    </submittedName>
</protein>
<feature type="transmembrane region" description="Helical" evidence="1">
    <location>
        <begin position="6"/>
        <end position="28"/>
    </location>
</feature>